<evidence type="ECO:0000313" key="2">
    <source>
        <dbReference type="Proteomes" id="UP000823388"/>
    </source>
</evidence>
<dbReference type="Proteomes" id="UP000823388">
    <property type="component" value="Chromosome 9K"/>
</dbReference>
<accession>A0A8T0NZ52</accession>
<name>A0A8T0NZ52_PANVG</name>
<gene>
    <name evidence="1" type="ORF">PVAP13_9KG579401</name>
</gene>
<proteinExistence type="predicted"/>
<organism evidence="1 2">
    <name type="scientific">Panicum virgatum</name>
    <name type="common">Blackwell switchgrass</name>
    <dbReference type="NCBI Taxonomy" id="38727"/>
    <lineage>
        <taxon>Eukaryota</taxon>
        <taxon>Viridiplantae</taxon>
        <taxon>Streptophyta</taxon>
        <taxon>Embryophyta</taxon>
        <taxon>Tracheophyta</taxon>
        <taxon>Spermatophyta</taxon>
        <taxon>Magnoliopsida</taxon>
        <taxon>Liliopsida</taxon>
        <taxon>Poales</taxon>
        <taxon>Poaceae</taxon>
        <taxon>PACMAD clade</taxon>
        <taxon>Panicoideae</taxon>
        <taxon>Panicodae</taxon>
        <taxon>Paniceae</taxon>
        <taxon>Panicinae</taxon>
        <taxon>Panicum</taxon>
        <taxon>Panicum sect. Hiantes</taxon>
    </lineage>
</organism>
<dbReference type="EMBL" id="CM029053">
    <property type="protein sequence ID" value="KAG2554947.1"/>
    <property type="molecule type" value="Genomic_DNA"/>
</dbReference>
<dbReference type="AlphaFoldDB" id="A0A8T0NZ52"/>
<comment type="caution">
    <text evidence="1">The sequence shown here is derived from an EMBL/GenBank/DDBJ whole genome shotgun (WGS) entry which is preliminary data.</text>
</comment>
<evidence type="ECO:0000313" key="1">
    <source>
        <dbReference type="EMBL" id="KAG2554947.1"/>
    </source>
</evidence>
<reference evidence="1" key="1">
    <citation type="submission" date="2020-05" db="EMBL/GenBank/DDBJ databases">
        <title>WGS assembly of Panicum virgatum.</title>
        <authorList>
            <person name="Lovell J.T."/>
            <person name="Jenkins J."/>
            <person name="Shu S."/>
            <person name="Juenger T.E."/>
            <person name="Schmutz J."/>
        </authorList>
    </citation>
    <scope>NUCLEOTIDE SEQUENCE</scope>
    <source>
        <strain evidence="1">AP13</strain>
    </source>
</reference>
<protein>
    <submittedName>
        <fullName evidence="1">Uncharacterized protein</fullName>
    </submittedName>
</protein>
<keyword evidence="2" id="KW-1185">Reference proteome</keyword>
<sequence>MPTHTRSIELHKLEPLLHSPAAPAPIRPPSLPSPLLPTPSLFSSLLSSYSSLFILSAWPWRIGMCLLLLSITNRSAGACKRKGGDEIVAMMLARLTQMTTRDAMPAIWCF</sequence>